<reference evidence="1 2" key="1">
    <citation type="submission" date="2016-11" db="EMBL/GenBank/DDBJ databases">
        <title>Draft Genome Sequences of Nine Cyanobacterial Strains from Diverse Habitats.</title>
        <authorList>
            <person name="Zhu T."/>
            <person name="Hou S."/>
            <person name="Lu X."/>
            <person name="Hess W.R."/>
        </authorList>
    </citation>
    <scope>NUCLEOTIDE SEQUENCE [LARGE SCALE GENOMIC DNA]</scope>
    <source>
        <strain evidence="1 2">IAM M-71</strain>
    </source>
</reference>
<dbReference type="AlphaFoldDB" id="A0A1U7I2B6"/>
<dbReference type="STRING" id="454136.NIES2119_31390"/>
<evidence type="ECO:0000313" key="2">
    <source>
        <dbReference type="Proteomes" id="UP000185860"/>
    </source>
</evidence>
<name>A0A1U7I2B6_9CYAN</name>
<accession>A0A1U7I2B6</accession>
<gene>
    <name evidence="1" type="ORF">NIES2119_31390</name>
</gene>
<sequence length="105" mass="12293">MMKKKHDFMIRFYLKDLAHTENIILLDIQEYRFDGDKMCLLRAKENLNELSKMCRQFKKLLSEIQTIRREEMKRISGGIAIDFIASQLDADRVSEALFCGSSGNE</sequence>
<dbReference type="EMBL" id="MRCE01000070">
    <property type="protein sequence ID" value="OKH30176.1"/>
    <property type="molecule type" value="Genomic_DNA"/>
</dbReference>
<comment type="caution">
    <text evidence="1">The sequence shown here is derived from an EMBL/GenBank/DDBJ whole genome shotgun (WGS) entry which is preliminary data.</text>
</comment>
<protein>
    <submittedName>
        <fullName evidence="1">Uncharacterized protein</fullName>
    </submittedName>
</protein>
<evidence type="ECO:0000313" key="1">
    <source>
        <dbReference type="EMBL" id="OKH30176.1"/>
    </source>
</evidence>
<dbReference type="Proteomes" id="UP000185860">
    <property type="component" value="Unassembled WGS sequence"/>
</dbReference>
<organism evidence="1 2">
    <name type="scientific">[Phormidium ambiguum] IAM M-71</name>
    <dbReference type="NCBI Taxonomy" id="454136"/>
    <lineage>
        <taxon>Bacteria</taxon>
        <taxon>Bacillati</taxon>
        <taxon>Cyanobacteriota</taxon>
        <taxon>Cyanophyceae</taxon>
        <taxon>Oscillatoriophycideae</taxon>
        <taxon>Aerosakkonematales</taxon>
        <taxon>Aerosakkonemataceae</taxon>
        <taxon>Floridanema</taxon>
    </lineage>
</organism>
<dbReference type="RefSeq" id="WP_073597418.1">
    <property type="nucleotide sequence ID" value="NZ_MRCE01000070.1"/>
</dbReference>
<proteinExistence type="predicted"/>